<feature type="region of interest" description="Disordered" evidence="1">
    <location>
        <begin position="96"/>
        <end position="122"/>
    </location>
</feature>
<dbReference type="Gene3D" id="3.30.1460.30">
    <property type="entry name" value="YgaC/TfoX-N like chaperone"/>
    <property type="match status" value="1"/>
</dbReference>
<evidence type="ECO:0000313" key="3">
    <source>
        <dbReference type="EMBL" id="SHO61407.1"/>
    </source>
</evidence>
<dbReference type="Pfam" id="PF04993">
    <property type="entry name" value="TfoX_N"/>
    <property type="match status" value="1"/>
</dbReference>
<dbReference type="PANTHER" id="PTHR36121">
    <property type="entry name" value="PROTEIN SXY"/>
    <property type="match status" value="1"/>
</dbReference>
<reference evidence="3 4" key="1">
    <citation type="submission" date="2016-12" db="EMBL/GenBank/DDBJ databases">
        <authorList>
            <person name="Song W.-J."/>
            <person name="Kurnit D.M."/>
        </authorList>
    </citation>
    <scope>NUCLEOTIDE SEQUENCE [LARGE SCALE GENOMIC DNA]</scope>
    <source>
        <strain evidence="3 4">DSM 19599</strain>
    </source>
</reference>
<feature type="domain" description="TfoX N-terminal" evidence="2">
    <location>
        <begin position="9"/>
        <end position="102"/>
    </location>
</feature>
<evidence type="ECO:0000256" key="1">
    <source>
        <dbReference type="SAM" id="MobiDB-lite"/>
    </source>
</evidence>
<dbReference type="OrthoDB" id="1524907at2"/>
<evidence type="ECO:0000313" key="4">
    <source>
        <dbReference type="Proteomes" id="UP000186406"/>
    </source>
</evidence>
<accession>A0A1M7Z906</accession>
<dbReference type="Proteomes" id="UP000186406">
    <property type="component" value="Unassembled WGS sequence"/>
</dbReference>
<dbReference type="PANTHER" id="PTHR36121:SF1">
    <property type="entry name" value="PROTEIN SXY"/>
    <property type="match status" value="1"/>
</dbReference>
<dbReference type="InterPro" id="IPR007076">
    <property type="entry name" value="TfoX_N"/>
</dbReference>
<dbReference type="InterPro" id="IPR047525">
    <property type="entry name" value="TfoX-like"/>
</dbReference>
<dbReference type="EMBL" id="FRXO01000001">
    <property type="protein sequence ID" value="SHO61407.1"/>
    <property type="molecule type" value="Genomic_DNA"/>
</dbReference>
<dbReference type="SUPFAM" id="SSF159894">
    <property type="entry name" value="YgaC/TfoX-N like"/>
    <property type="match status" value="1"/>
</dbReference>
<dbReference type="STRING" id="1123029.SAMN02745172_00757"/>
<gene>
    <name evidence="3" type="ORF">SAMN02745172_00757</name>
</gene>
<name>A0A1M7Z906_9HYPH</name>
<dbReference type="RefSeq" id="WP_073625792.1">
    <property type="nucleotide sequence ID" value="NZ_FRXO01000001.1"/>
</dbReference>
<dbReference type="AlphaFoldDB" id="A0A1M7Z906"/>
<evidence type="ECO:0000259" key="2">
    <source>
        <dbReference type="Pfam" id="PF04993"/>
    </source>
</evidence>
<protein>
    <submittedName>
        <fullName evidence="3">DNA transformation protein</fullName>
    </submittedName>
</protein>
<sequence>MLDEDYLRDLFEPFGRVSIRRMFGGQALYLDGAIIALVLSDDTLYLKADGQTAPAFEAAGSRQFVYEASGRIVQLPYWRIPEEALDDRDEMRPWVERARAAAARNPTKPKSRKRKQAEIPEA</sequence>
<organism evidence="3 4">
    <name type="scientific">Pseudoxanthobacter soli DSM 19599</name>
    <dbReference type="NCBI Taxonomy" id="1123029"/>
    <lineage>
        <taxon>Bacteria</taxon>
        <taxon>Pseudomonadati</taxon>
        <taxon>Pseudomonadota</taxon>
        <taxon>Alphaproteobacteria</taxon>
        <taxon>Hyphomicrobiales</taxon>
        <taxon>Segnochrobactraceae</taxon>
        <taxon>Pseudoxanthobacter</taxon>
    </lineage>
</organism>
<keyword evidence="4" id="KW-1185">Reference proteome</keyword>
<proteinExistence type="predicted"/>